<dbReference type="EMBL" id="CP068047">
    <property type="protein sequence ID" value="QQR37547.1"/>
    <property type="molecule type" value="Genomic_DNA"/>
</dbReference>
<dbReference type="Proteomes" id="UP000595460">
    <property type="component" value="Chromosome"/>
</dbReference>
<gene>
    <name evidence="1" type="ORF">JI749_08035</name>
</gene>
<proteinExistence type="predicted"/>
<dbReference type="RefSeq" id="WP_201662005.1">
    <property type="nucleotide sequence ID" value="NZ_CP068047.1"/>
</dbReference>
<accession>A0ABX7C1D5</accession>
<sequence>MTSQEAEVHLSKYRALLKAWTMAVGGFSKDDSDALYVQLEQGQDLLAQIALECPEKSYSVDMLINSRSRTWPGFADQRIPRPASRQT</sequence>
<keyword evidence="2" id="KW-1185">Reference proteome</keyword>
<name>A0ABX7C1D5_9HYPH</name>
<evidence type="ECO:0000313" key="2">
    <source>
        <dbReference type="Proteomes" id="UP000595460"/>
    </source>
</evidence>
<evidence type="ECO:0000313" key="1">
    <source>
        <dbReference type="EMBL" id="QQR37547.1"/>
    </source>
</evidence>
<organism evidence="1 2">
    <name type="scientific">Devosia oryziradicis</name>
    <dbReference type="NCBI Taxonomy" id="2801335"/>
    <lineage>
        <taxon>Bacteria</taxon>
        <taxon>Pseudomonadati</taxon>
        <taxon>Pseudomonadota</taxon>
        <taxon>Alphaproteobacteria</taxon>
        <taxon>Hyphomicrobiales</taxon>
        <taxon>Devosiaceae</taxon>
        <taxon>Devosia</taxon>
    </lineage>
</organism>
<protein>
    <submittedName>
        <fullName evidence="1">Uncharacterized protein</fullName>
    </submittedName>
</protein>
<reference evidence="1 2" key="1">
    <citation type="submission" date="2021-01" db="EMBL/GenBank/DDBJ databases">
        <title>Genome seq and assembly of Devosia sp. G19.</title>
        <authorList>
            <person name="Chhetri G."/>
        </authorList>
    </citation>
    <scope>NUCLEOTIDE SEQUENCE [LARGE SCALE GENOMIC DNA]</scope>
    <source>
        <strain evidence="1 2">G19</strain>
    </source>
</reference>